<dbReference type="EC" id="3.1.3.84" evidence="2"/>
<reference evidence="6" key="1">
    <citation type="submission" date="2021-06" db="EMBL/GenBank/DDBJ databases">
        <authorList>
            <person name="Kallberg Y."/>
            <person name="Tangrot J."/>
            <person name="Rosling A."/>
        </authorList>
    </citation>
    <scope>NUCLEOTIDE SEQUENCE</scope>
    <source>
        <strain evidence="6">MT106</strain>
    </source>
</reference>
<evidence type="ECO:0000256" key="4">
    <source>
        <dbReference type="ARBA" id="ARBA00034427"/>
    </source>
</evidence>
<evidence type="ECO:0000256" key="2">
    <source>
        <dbReference type="ARBA" id="ARBA00012983"/>
    </source>
</evidence>
<evidence type="ECO:0000259" key="5">
    <source>
        <dbReference type="PROSITE" id="PS51154"/>
    </source>
</evidence>
<dbReference type="EMBL" id="CAJVPL010002473">
    <property type="protein sequence ID" value="CAG8611316.1"/>
    <property type="molecule type" value="Genomic_DNA"/>
</dbReference>
<feature type="domain" description="Macro" evidence="5">
    <location>
        <begin position="1"/>
        <end position="143"/>
    </location>
</feature>
<dbReference type="SUPFAM" id="SSF52949">
    <property type="entry name" value="Macro domain-like"/>
    <property type="match status" value="1"/>
</dbReference>
<comment type="catalytic activity">
    <reaction evidence="4">
        <text>ADP-alpha-D-ribose 1''-phosphate + H2O = ADP-D-ribose + phosphate</text>
        <dbReference type="Rhea" id="RHEA:25029"/>
        <dbReference type="ChEBI" id="CHEBI:15377"/>
        <dbReference type="ChEBI" id="CHEBI:43474"/>
        <dbReference type="ChEBI" id="CHEBI:57967"/>
        <dbReference type="ChEBI" id="CHEBI:58753"/>
        <dbReference type="EC" id="3.1.3.84"/>
    </reaction>
</comment>
<dbReference type="PROSITE" id="PS51154">
    <property type="entry name" value="MACRO"/>
    <property type="match status" value="1"/>
</dbReference>
<dbReference type="CDD" id="cd02901">
    <property type="entry name" value="Macro_Poa1p-like"/>
    <property type="match status" value="1"/>
</dbReference>
<evidence type="ECO:0000256" key="1">
    <source>
        <dbReference type="ARBA" id="ARBA00006575"/>
    </source>
</evidence>
<comment type="caution">
    <text evidence="6">The sequence shown here is derived from an EMBL/GenBank/DDBJ whole genome shotgun (WGS) entry which is preliminary data.</text>
</comment>
<dbReference type="InterPro" id="IPR002589">
    <property type="entry name" value="Macro_dom"/>
</dbReference>
<feature type="non-terminal residue" evidence="6">
    <location>
        <position position="143"/>
    </location>
</feature>
<organism evidence="6 7">
    <name type="scientific">Ambispora gerdemannii</name>
    <dbReference type="NCBI Taxonomy" id="144530"/>
    <lineage>
        <taxon>Eukaryota</taxon>
        <taxon>Fungi</taxon>
        <taxon>Fungi incertae sedis</taxon>
        <taxon>Mucoromycota</taxon>
        <taxon>Glomeromycotina</taxon>
        <taxon>Glomeromycetes</taxon>
        <taxon>Archaeosporales</taxon>
        <taxon>Ambisporaceae</taxon>
        <taxon>Ambispora</taxon>
    </lineage>
</organism>
<dbReference type="SMART" id="SM00506">
    <property type="entry name" value="A1pp"/>
    <property type="match status" value="1"/>
</dbReference>
<dbReference type="InterPro" id="IPR050892">
    <property type="entry name" value="ADP-ribose_metab_enzymes"/>
</dbReference>
<dbReference type="Gene3D" id="3.40.220.10">
    <property type="entry name" value="Leucine Aminopeptidase, subunit E, domain 1"/>
    <property type="match status" value="1"/>
</dbReference>
<protein>
    <recommendedName>
        <fullName evidence="3">ADP-ribose 1''-phosphate phosphatase</fullName>
        <ecNumber evidence="2">3.1.3.84</ecNumber>
    </recommendedName>
</protein>
<gene>
    <name evidence="6" type="ORF">AGERDE_LOCUS9605</name>
</gene>
<evidence type="ECO:0000313" key="7">
    <source>
        <dbReference type="Proteomes" id="UP000789831"/>
    </source>
</evidence>
<dbReference type="AlphaFoldDB" id="A0A9N9CTB7"/>
<dbReference type="PANTHER" id="PTHR12521">
    <property type="entry name" value="PROTEIN C6ORF130"/>
    <property type="match status" value="1"/>
</dbReference>
<name>A0A9N9CTB7_9GLOM</name>
<proteinExistence type="inferred from homology"/>
<dbReference type="Proteomes" id="UP000789831">
    <property type="component" value="Unassembled WGS sequence"/>
</dbReference>
<comment type="similarity">
    <text evidence="1">Belongs to the POA1 family.</text>
</comment>
<evidence type="ECO:0000256" key="3">
    <source>
        <dbReference type="ARBA" id="ARBA00019744"/>
    </source>
</evidence>
<sequence length="143" mass="16057">MNTDKSSLINFQEIKGDLFTHALPHESLAHCISKDIRMGAGIALQFAKKYGGVQELKAQQKNIGEVAHLRRDGRYVFYLITKEGVYDRPEKGDFICSLHCLRGLCEQLGVKHICMPRIGTGLDKLPLDFVHASVKEIFRGSDI</sequence>
<keyword evidence="7" id="KW-1185">Reference proteome</keyword>
<evidence type="ECO:0000313" key="6">
    <source>
        <dbReference type="EMBL" id="CAG8611316.1"/>
    </source>
</evidence>
<dbReference type="PANTHER" id="PTHR12521:SF0">
    <property type="entry name" value="ADP-RIBOSE GLYCOHYDROLASE OARD1"/>
    <property type="match status" value="1"/>
</dbReference>
<dbReference type="GO" id="GO:0140291">
    <property type="term" value="P:peptidyl-glutamate ADP-deribosylation"/>
    <property type="evidence" value="ECO:0007669"/>
    <property type="project" value="TreeGrafter"/>
</dbReference>
<accession>A0A9N9CTB7</accession>
<dbReference type="InterPro" id="IPR043472">
    <property type="entry name" value="Macro_dom-like"/>
</dbReference>
<dbReference type="OrthoDB" id="2155246at2759"/>